<dbReference type="Proteomes" id="UP000181998">
    <property type="component" value="Unassembled WGS sequence"/>
</dbReference>
<protein>
    <submittedName>
        <fullName evidence="1">Uncharacterized protein</fullName>
    </submittedName>
</protein>
<evidence type="ECO:0000313" key="2">
    <source>
        <dbReference type="Proteomes" id="UP000181998"/>
    </source>
</evidence>
<evidence type="ECO:0000313" key="1">
    <source>
        <dbReference type="EMBL" id="SEQ52778.1"/>
    </source>
</evidence>
<dbReference type="AlphaFoldDB" id="A0A1H9GS08"/>
<reference evidence="1 2" key="1">
    <citation type="submission" date="2016-10" db="EMBL/GenBank/DDBJ databases">
        <authorList>
            <person name="de Groot N.N."/>
        </authorList>
    </citation>
    <scope>NUCLEOTIDE SEQUENCE [LARGE SCALE GENOMIC DNA]</scope>
    <source>
        <strain evidence="1 2">Nm9</strain>
    </source>
</reference>
<dbReference type="EMBL" id="FOFX01000074">
    <property type="protein sequence ID" value="SEQ52778.1"/>
    <property type="molecule type" value="Genomic_DNA"/>
</dbReference>
<gene>
    <name evidence="1" type="ORF">SAMN05421510_10746</name>
</gene>
<sequence length="95" mass="11550">MFAATLQIILSGVITLADLSKLRNLYWQIRYHRNKSIKRRYYRYVFKEKQRLIESGVDHEELRLICRVLANRINVHAEKRLEDYRKNRSENPPFS</sequence>
<accession>A0A1H9GS08</accession>
<proteinExistence type="predicted"/>
<name>A0A1H9GS08_9PROT</name>
<organism evidence="1 2">
    <name type="scientific">Nitrosomonas ureae</name>
    <dbReference type="NCBI Taxonomy" id="44577"/>
    <lineage>
        <taxon>Bacteria</taxon>
        <taxon>Pseudomonadati</taxon>
        <taxon>Pseudomonadota</taxon>
        <taxon>Betaproteobacteria</taxon>
        <taxon>Nitrosomonadales</taxon>
        <taxon>Nitrosomonadaceae</taxon>
        <taxon>Nitrosomonas</taxon>
    </lineage>
</organism>